<dbReference type="GO" id="GO:0008168">
    <property type="term" value="F:methyltransferase activity"/>
    <property type="evidence" value="ECO:0007669"/>
    <property type="project" value="InterPro"/>
</dbReference>
<feature type="domain" description="Tetrapyrrole methylase" evidence="1">
    <location>
        <begin position="2"/>
        <end position="203"/>
    </location>
</feature>
<organism evidence="2 3">
    <name type="scientific">Cognatilysobacter lacus</name>
    <dbReference type="NCBI Taxonomy" id="1643323"/>
    <lineage>
        <taxon>Bacteria</taxon>
        <taxon>Pseudomonadati</taxon>
        <taxon>Pseudomonadota</taxon>
        <taxon>Gammaproteobacteria</taxon>
        <taxon>Lysobacterales</taxon>
        <taxon>Lysobacteraceae</taxon>
        <taxon>Cognatilysobacter</taxon>
    </lineage>
</organism>
<dbReference type="OrthoDB" id="1459304at2"/>
<dbReference type="Pfam" id="PF00590">
    <property type="entry name" value="TP_methylase"/>
    <property type="match status" value="1"/>
</dbReference>
<evidence type="ECO:0000259" key="1">
    <source>
        <dbReference type="Pfam" id="PF00590"/>
    </source>
</evidence>
<accession>A0A5D8Z3V9</accession>
<evidence type="ECO:0000313" key="3">
    <source>
        <dbReference type="Proteomes" id="UP000323164"/>
    </source>
</evidence>
<dbReference type="InterPro" id="IPR014777">
    <property type="entry name" value="4pyrrole_Mease_sub1"/>
</dbReference>
<reference evidence="2 3" key="1">
    <citation type="submission" date="2019-08" db="EMBL/GenBank/DDBJ databases">
        <title>Draft genome sequence of Lysobacter sp. UKS-15.</title>
        <authorList>
            <person name="Im W.-T."/>
        </authorList>
    </citation>
    <scope>NUCLEOTIDE SEQUENCE [LARGE SCALE GENOMIC DNA]</scope>
    <source>
        <strain evidence="2 3">UKS-15</strain>
    </source>
</reference>
<dbReference type="InterPro" id="IPR000878">
    <property type="entry name" value="4pyrrol_Mease"/>
</dbReference>
<dbReference type="SUPFAM" id="SSF53790">
    <property type="entry name" value="Tetrapyrrole methylase"/>
    <property type="match status" value="1"/>
</dbReference>
<dbReference type="CDD" id="cd19916">
    <property type="entry name" value="OphMA_like"/>
    <property type="match status" value="1"/>
</dbReference>
<sequence length="272" mass="29483">MGIGMMLGAHLGPRARSHIEHADVVFVAASDPVVELWLFGMRPDARSLQVFYAEGTSRRETYRRMTAAVLDAVRSGARVCAAFYGHPGVFATVPHDAIALARAEGFQACMEAAVSAEDCLYADLGLDPGRVGCQHFEASQFLFYSRCIDPSALLVLWQVGIVGDRSCRRFSTGAAHRRLLVERLGRDYPADHEVIVYEAATLPIAAPRIERLPLSALPGADLRMASTLVIPPARAMRPDPAVLARLAQLEAELRAGERPAPSNLHEEAACPS</sequence>
<dbReference type="Gene3D" id="3.40.1010.10">
    <property type="entry name" value="Cobalt-precorrin-4 Transmethylase, Domain 1"/>
    <property type="match status" value="1"/>
</dbReference>
<dbReference type="Proteomes" id="UP000323164">
    <property type="component" value="Unassembled WGS sequence"/>
</dbReference>
<comment type="caution">
    <text evidence="2">The sequence shown here is derived from an EMBL/GenBank/DDBJ whole genome shotgun (WGS) entry which is preliminary data.</text>
</comment>
<proteinExistence type="predicted"/>
<keyword evidence="3" id="KW-1185">Reference proteome</keyword>
<dbReference type="EMBL" id="VTRV01000078">
    <property type="protein sequence ID" value="TZF89665.1"/>
    <property type="molecule type" value="Genomic_DNA"/>
</dbReference>
<protein>
    <recommendedName>
        <fullName evidence="1">Tetrapyrrole methylase domain-containing protein</fullName>
    </recommendedName>
</protein>
<name>A0A5D8Z3V9_9GAMM</name>
<gene>
    <name evidence="2" type="ORF">FW784_08395</name>
</gene>
<evidence type="ECO:0000313" key="2">
    <source>
        <dbReference type="EMBL" id="TZF89665.1"/>
    </source>
</evidence>
<dbReference type="AlphaFoldDB" id="A0A5D8Z3V9"/>
<dbReference type="InterPro" id="IPR035996">
    <property type="entry name" value="4pyrrol_Methylase_sf"/>
</dbReference>